<reference evidence="2" key="1">
    <citation type="submission" date="2023-03" db="EMBL/GenBank/DDBJ databases">
        <title>Massive genome expansion in bonnet fungi (Mycena s.s.) driven by repeated elements and novel gene families across ecological guilds.</title>
        <authorList>
            <consortium name="Lawrence Berkeley National Laboratory"/>
            <person name="Harder C.B."/>
            <person name="Miyauchi S."/>
            <person name="Viragh M."/>
            <person name="Kuo A."/>
            <person name="Thoen E."/>
            <person name="Andreopoulos B."/>
            <person name="Lu D."/>
            <person name="Skrede I."/>
            <person name="Drula E."/>
            <person name="Henrissat B."/>
            <person name="Morin E."/>
            <person name="Kohler A."/>
            <person name="Barry K."/>
            <person name="LaButti K."/>
            <person name="Morin E."/>
            <person name="Salamov A."/>
            <person name="Lipzen A."/>
            <person name="Mereny Z."/>
            <person name="Hegedus B."/>
            <person name="Baldrian P."/>
            <person name="Stursova M."/>
            <person name="Weitz H."/>
            <person name="Taylor A."/>
            <person name="Grigoriev I.V."/>
            <person name="Nagy L.G."/>
            <person name="Martin F."/>
            <person name="Kauserud H."/>
        </authorList>
    </citation>
    <scope>NUCLEOTIDE SEQUENCE</scope>
    <source>
        <strain evidence="2">CBHHK002</strain>
    </source>
</reference>
<evidence type="ECO:0000313" key="3">
    <source>
        <dbReference type="Proteomes" id="UP001218218"/>
    </source>
</evidence>
<proteinExistence type="predicted"/>
<evidence type="ECO:0000256" key="1">
    <source>
        <dbReference type="SAM" id="MobiDB-lite"/>
    </source>
</evidence>
<evidence type="ECO:0000313" key="2">
    <source>
        <dbReference type="EMBL" id="KAJ7353162.1"/>
    </source>
</evidence>
<dbReference type="AlphaFoldDB" id="A0AAD7AA33"/>
<feature type="region of interest" description="Disordered" evidence="1">
    <location>
        <begin position="1"/>
        <end position="143"/>
    </location>
</feature>
<protein>
    <submittedName>
        <fullName evidence="2">Uncharacterized protein</fullName>
    </submittedName>
</protein>
<comment type="caution">
    <text evidence="2">The sequence shown here is derived from an EMBL/GenBank/DDBJ whole genome shotgun (WGS) entry which is preliminary data.</text>
</comment>
<feature type="compositionally biased region" description="Basic and acidic residues" evidence="1">
    <location>
        <begin position="221"/>
        <end position="230"/>
    </location>
</feature>
<name>A0AAD7AA33_9AGAR</name>
<dbReference type="EMBL" id="JARIHO010000011">
    <property type="protein sequence ID" value="KAJ7353162.1"/>
    <property type="molecule type" value="Genomic_DNA"/>
</dbReference>
<organism evidence="2 3">
    <name type="scientific">Mycena albidolilacea</name>
    <dbReference type="NCBI Taxonomy" id="1033008"/>
    <lineage>
        <taxon>Eukaryota</taxon>
        <taxon>Fungi</taxon>
        <taxon>Dikarya</taxon>
        <taxon>Basidiomycota</taxon>
        <taxon>Agaricomycotina</taxon>
        <taxon>Agaricomycetes</taxon>
        <taxon>Agaricomycetidae</taxon>
        <taxon>Agaricales</taxon>
        <taxon>Marasmiineae</taxon>
        <taxon>Mycenaceae</taxon>
        <taxon>Mycena</taxon>
    </lineage>
</organism>
<gene>
    <name evidence="2" type="ORF">DFH08DRAFT_987264</name>
</gene>
<feature type="region of interest" description="Disordered" evidence="1">
    <location>
        <begin position="189"/>
        <end position="231"/>
    </location>
</feature>
<dbReference type="InterPro" id="IPR021109">
    <property type="entry name" value="Peptidase_aspartic_dom_sf"/>
</dbReference>
<feature type="compositionally biased region" description="Low complexity" evidence="1">
    <location>
        <begin position="208"/>
        <end position="217"/>
    </location>
</feature>
<feature type="compositionally biased region" description="Polar residues" evidence="1">
    <location>
        <begin position="27"/>
        <end position="63"/>
    </location>
</feature>
<feature type="compositionally biased region" description="Polar residues" evidence="1">
    <location>
        <begin position="79"/>
        <end position="97"/>
    </location>
</feature>
<accession>A0AAD7AA33</accession>
<sequence length="850" mass="93584">MDTGRPATRQAVRAGIAPAPPPIRGTPSRSVSSTCSLDGAPSTNSPIKTSRPVTPELSFSSAVSGRPPSTPRGLGDGSGNTSPGLAHSEPNTTSNVPPLTGDVDFGLITPDEEVDDGWTPITRKTARTHSPRPVSPVDNNKSVVGTICSTPTSESTINQAEANMSGEELMRLAECHRFYADRAVAAAQRKMSSTPPDRSAVNKPTFPSSPVSPAVPSGEGASRRKEKGIDPRNFGAVPSLIDFTEDDCVAQREALANFEEINCVLKQESITPERGLFNDVPLLDLSETPAPYEEALHPSIHPNEDSDQEVEYSPPPRLIGDLYAFNAELTLEMGQPYPGDAGDIEFSSTERRFCVYRTTETQYVIMDSMSDNEHLIDDAHLRDTRFELGLWFARERQRAIGCDPLFVPLEERYTAELGDALMIGARTMLEHAHWDGVENSSMFSHFHIQDATEGKLTIMDFEEELQFLLPRALLLDQKFDLVGWFGTELEGCKRDIHDLASLSKNDEGHLEFDWLTDSDVPPLEAVSDSGSADVESDGQGIGIEATTKQPGRVPRQLGDLLEEAVRLILEVSQPYPGDERAEDDGRLQRPRLDVNRVSNGSYLVRDKYFREASMLPVAYLREPAFSLSSWYVNIRVIECGIEGFEFLRTHRATVKELLMDEVKHYLTENRDEYPVLSSVSISHILQDPDEVEEPDLFLLRIHAGEINFVDFLSEASLMNPAFDLIGWALTRLGRVECSERNLLEGFDGATTPSYLGDLFGDEPVPEDEVELFCGKAQIPADGYNGLRCMVSMPKTPNRVVAKPLVVVAHVNNQPARALIDSGSLGDLISTTMADQLHLGRSKLEDPIDHG</sequence>
<dbReference type="Gene3D" id="2.40.70.10">
    <property type="entry name" value="Acid Proteases"/>
    <property type="match status" value="1"/>
</dbReference>
<keyword evidence="3" id="KW-1185">Reference proteome</keyword>
<dbReference type="Proteomes" id="UP001218218">
    <property type="component" value="Unassembled WGS sequence"/>
</dbReference>